<dbReference type="EMBL" id="JAILSO010000112">
    <property type="protein sequence ID" value="MDE1480290.1"/>
    <property type="molecule type" value="Genomic_DNA"/>
</dbReference>
<reference evidence="1" key="2">
    <citation type="journal article" date="2022" name="J. Evol. Biol.">
        <title>Pre- and post-association barriers to host switching in sympatric mutualists.</title>
        <authorList>
            <person name="Dinges Z.M."/>
            <person name="Phillips R.K."/>
            <person name="Lively C.M."/>
            <person name="Bashey F."/>
        </authorList>
    </citation>
    <scope>NUCLEOTIDE SEQUENCE</scope>
    <source>
        <strain evidence="1">MC_266_E_2016</strain>
    </source>
</reference>
<comment type="caution">
    <text evidence="1">The sequence shown here is derived from an EMBL/GenBank/DDBJ whole genome shotgun (WGS) entry which is preliminary data.</text>
</comment>
<protein>
    <submittedName>
        <fullName evidence="1">Uncharacterized protein</fullName>
    </submittedName>
</protein>
<gene>
    <name evidence="1" type="ORF">KKJ01_19225</name>
</gene>
<sequence length="45" mass="5442">MQNMFGRTSEDNATLLKQVSYLNNRVTELTVQLQQFDSFYRQNRR</sequence>
<evidence type="ECO:0000313" key="2">
    <source>
        <dbReference type="Proteomes" id="UP001222434"/>
    </source>
</evidence>
<dbReference type="AlphaFoldDB" id="A0AAJ1JAR4"/>
<accession>A0AAJ1JAR4</accession>
<dbReference type="Proteomes" id="UP001222434">
    <property type="component" value="Unassembled WGS sequence"/>
</dbReference>
<dbReference type="RefSeq" id="WP_155271295.1">
    <property type="nucleotide sequence ID" value="NZ_JAILSM010000036.1"/>
</dbReference>
<organism evidence="1 2">
    <name type="scientific">Xenorhabdus bovienii</name>
    <name type="common">Xenorhabdus nematophila subsp. bovienii</name>
    <dbReference type="NCBI Taxonomy" id="40576"/>
    <lineage>
        <taxon>Bacteria</taxon>
        <taxon>Pseudomonadati</taxon>
        <taxon>Pseudomonadota</taxon>
        <taxon>Gammaproteobacteria</taxon>
        <taxon>Enterobacterales</taxon>
        <taxon>Morganellaceae</taxon>
        <taxon>Xenorhabdus</taxon>
    </lineage>
</organism>
<proteinExistence type="predicted"/>
<reference evidence="1" key="1">
    <citation type="submission" date="2021-08" db="EMBL/GenBank/DDBJ databases">
        <authorList>
            <person name="Papudeshi B."/>
            <person name="Bashey-Visser F."/>
        </authorList>
    </citation>
    <scope>NUCLEOTIDE SEQUENCE</scope>
    <source>
        <strain evidence="1">MC_266_E_2016</strain>
    </source>
</reference>
<name>A0AAJ1JAR4_XENBV</name>
<evidence type="ECO:0000313" key="1">
    <source>
        <dbReference type="EMBL" id="MDE1480290.1"/>
    </source>
</evidence>